<protein>
    <submittedName>
        <fullName evidence="2">Abscisic acid aba receptor</fullName>
    </submittedName>
</protein>
<evidence type="ECO:0000313" key="2">
    <source>
        <dbReference type="EMBL" id="KAF6825912.1"/>
    </source>
</evidence>
<evidence type="ECO:0000256" key="1">
    <source>
        <dbReference type="PIRSR" id="PIRSR607822-1"/>
    </source>
</evidence>
<comment type="caution">
    <text evidence="2">The sequence shown here is derived from an EMBL/GenBank/DDBJ whole genome shotgun (WGS) entry which is preliminary data.</text>
</comment>
<dbReference type="Proteomes" id="UP000654918">
    <property type="component" value="Unassembled WGS sequence"/>
</dbReference>
<organism evidence="2 3">
    <name type="scientific">Colletotrichum plurivorum</name>
    <dbReference type="NCBI Taxonomy" id="2175906"/>
    <lineage>
        <taxon>Eukaryota</taxon>
        <taxon>Fungi</taxon>
        <taxon>Dikarya</taxon>
        <taxon>Ascomycota</taxon>
        <taxon>Pezizomycotina</taxon>
        <taxon>Sordariomycetes</taxon>
        <taxon>Hypocreomycetidae</taxon>
        <taxon>Glomerellales</taxon>
        <taxon>Glomerellaceae</taxon>
        <taxon>Colletotrichum</taxon>
        <taxon>Colletotrichum orchidearum species complex</taxon>
    </lineage>
</organism>
<feature type="binding site" evidence="1">
    <location>
        <position position="306"/>
    </location>
    <ligand>
        <name>Zn(2+)</name>
        <dbReference type="ChEBI" id="CHEBI:29105"/>
    </ligand>
</feature>
<dbReference type="Pfam" id="PF05147">
    <property type="entry name" value="LANC_like"/>
    <property type="match status" value="1"/>
</dbReference>
<sequence>MPQVSAQQPRFLANTDDPREYLALTEDPQALVQEALEHTIADNPPRSEYSSEQCRGLFRGPTALAYLLLKLSVHHPALQVQGVSLRDWAGRYMAAKRKERDSAPCGLACESVSYWAVQTMMDESNATRFRTELERLADEDGHPYELLFGYAGLLYMIRSIEKWRPEISSQLSTVKARIVEKLLGAGPHWTWRDKRYIGAVHGDIGIPTQLLLTDAKLATNSMVRNSLDRLLALQRDDGNWNTKDDDDARYDGLVQVCHGAPGFVLSLVHIRRLFPDMDDRIEQAINMARQAIWKLGLLRKEPCICHGILGNALAFPPGRERDHFLAWSVPSKIAQERQLDTTLFPPEDASKMSPWFCYWPGAAWTWSVCKDQIPDVILYSDV</sequence>
<keyword evidence="3" id="KW-1185">Reference proteome</keyword>
<dbReference type="PRINTS" id="PR01950">
    <property type="entry name" value="LANCSUPER"/>
</dbReference>
<dbReference type="SUPFAM" id="SSF158745">
    <property type="entry name" value="LanC-like"/>
    <property type="match status" value="1"/>
</dbReference>
<dbReference type="EMBL" id="WIGO01000164">
    <property type="protein sequence ID" value="KAF6825912.1"/>
    <property type="molecule type" value="Genomic_DNA"/>
</dbReference>
<dbReference type="GO" id="GO:0005886">
    <property type="term" value="C:plasma membrane"/>
    <property type="evidence" value="ECO:0007669"/>
    <property type="project" value="TreeGrafter"/>
</dbReference>
<feature type="binding site" evidence="1">
    <location>
        <position position="305"/>
    </location>
    <ligand>
        <name>Zn(2+)</name>
        <dbReference type="ChEBI" id="CHEBI:29105"/>
    </ligand>
</feature>
<dbReference type="PANTHER" id="PTHR12736:SF7">
    <property type="entry name" value="LANC-LIKE PROTEIN 3"/>
    <property type="match status" value="1"/>
</dbReference>
<dbReference type="InterPro" id="IPR007822">
    <property type="entry name" value="LANC-like"/>
</dbReference>
<dbReference type="CDD" id="cd04794">
    <property type="entry name" value="euk_LANCL"/>
    <property type="match status" value="1"/>
</dbReference>
<dbReference type="SMART" id="SM01260">
    <property type="entry name" value="LANC_like"/>
    <property type="match status" value="1"/>
</dbReference>
<dbReference type="Gene3D" id="1.50.10.10">
    <property type="match status" value="1"/>
</dbReference>
<evidence type="ECO:0000313" key="3">
    <source>
        <dbReference type="Proteomes" id="UP000654918"/>
    </source>
</evidence>
<dbReference type="GO" id="GO:0046872">
    <property type="term" value="F:metal ion binding"/>
    <property type="evidence" value="ECO:0007669"/>
    <property type="project" value="UniProtKB-KW"/>
</dbReference>
<proteinExistence type="predicted"/>
<gene>
    <name evidence="2" type="ORF">CPLU01_10002</name>
</gene>
<feature type="binding site" evidence="1">
    <location>
        <position position="257"/>
    </location>
    <ligand>
        <name>Zn(2+)</name>
        <dbReference type="ChEBI" id="CHEBI:29105"/>
    </ligand>
</feature>
<dbReference type="GO" id="GO:0031179">
    <property type="term" value="P:peptide modification"/>
    <property type="evidence" value="ECO:0007669"/>
    <property type="project" value="InterPro"/>
</dbReference>
<dbReference type="InterPro" id="IPR012341">
    <property type="entry name" value="6hp_glycosidase-like_sf"/>
</dbReference>
<accession>A0A8H6K6F4</accession>
<keyword evidence="1" id="KW-0479">Metal-binding</keyword>
<dbReference type="AlphaFoldDB" id="A0A8H6K6F4"/>
<reference evidence="2" key="1">
    <citation type="journal article" date="2020" name="Phytopathology">
        <title>Genome Sequence Resources of Colletotrichum truncatum, C. plurivorum, C. musicola, and C. sojae: Four Species Pathogenic to Soybean (Glycine max).</title>
        <authorList>
            <person name="Rogerio F."/>
            <person name="Boufleur T.R."/>
            <person name="Ciampi-Guillardi M."/>
            <person name="Sukno S.A."/>
            <person name="Thon M.R."/>
            <person name="Massola Junior N.S."/>
            <person name="Baroncelli R."/>
        </authorList>
    </citation>
    <scope>NUCLEOTIDE SEQUENCE</scope>
    <source>
        <strain evidence="2">LFN00145</strain>
    </source>
</reference>
<name>A0A8H6K6F4_9PEZI</name>
<dbReference type="GO" id="GO:0005975">
    <property type="term" value="P:carbohydrate metabolic process"/>
    <property type="evidence" value="ECO:0007669"/>
    <property type="project" value="InterPro"/>
</dbReference>
<dbReference type="PANTHER" id="PTHR12736">
    <property type="entry name" value="LANC-LIKE PROTEIN"/>
    <property type="match status" value="1"/>
</dbReference>
<keyword evidence="2" id="KW-0675">Receptor</keyword>
<keyword evidence="1" id="KW-0862">Zinc</keyword>